<dbReference type="Gene3D" id="3.40.630.30">
    <property type="match status" value="1"/>
</dbReference>
<dbReference type="SUPFAM" id="SSF55729">
    <property type="entry name" value="Acyl-CoA N-acyltransferases (Nat)"/>
    <property type="match status" value="1"/>
</dbReference>
<name>A0ABP5HAV0_9ACTN</name>
<dbReference type="RefSeq" id="WP_344525343.1">
    <property type="nucleotide sequence ID" value="NZ_BAAAPE010000002.1"/>
</dbReference>
<reference evidence="3" key="1">
    <citation type="journal article" date="2019" name="Int. J. Syst. Evol. Microbiol.">
        <title>The Global Catalogue of Microorganisms (GCM) 10K type strain sequencing project: providing services to taxonomists for standard genome sequencing and annotation.</title>
        <authorList>
            <consortium name="The Broad Institute Genomics Platform"/>
            <consortium name="The Broad Institute Genome Sequencing Center for Infectious Disease"/>
            <person name="Wu L."/>
            <person name="Ma J."/>
        </authorList>
    </citation>
    <scope>NUCLEOTIDE SEQUENCE [LARGE SCALE GENOMIC DNA]</scope>
    <source>
        <strain evidence="3">JCM 15478</strain>
    </source>
</reference>
<comment type="caution">
    <text evidence="2">The sequence shown here is derived from an EMBL/GenBank/DDBJ whole genome shotgun (WGS) entry which is preliminary data.</text>
</comment>
<sequence length="214" mass="21990">MDDLAKLLDAAAHGEFPAADGSLTVLPQPSPRAAGVLAFTAHAVVFADADPEWIRGLLPPGDLGAPLGPPFLSALCARTGRRAGSQDALLALRPGRAPRVAPATGLTETTDRAHPRVARALLYRDDVRVWTVPGGTVLVGRGVAGRWETAVEVDGEARGAGLGRALAAAARGLVPADETLWAQVAPGNAASLRAFLAAGFVPVAAEVLLSHERD</sequence>
<accession>A0ABP5HAV0</accession>
<evidence type="ECO:0000313" key="3">
    <source>
        <dbReference type="Proteomes" id="UP001500016"/>
    </source>
</evidence>
<dbReference type="EMBL" id="BAAAPE010000002">
    <property type="protein sequence ID" value="GAA2067674.1"/>
    <property type="molecule type" value="Genomic_DNA"/>
</dbReference>
<keyword evidence="3" id="KW-1185">Reference proteome</keyword>
<proteinExistence type="predicted"/>
<evidence type="ECO:0000313" key="2">
    <source>
        <dbReference type="EMBL" id="GAA2067674.1"/>
    </source>
</evidence>
<dbReference type="Proteomes" id="UP001500016">
    <property type="component" value="Unassembled WGS sequence"/>
</dbReference>
<organism evidence="2 3">
    <name type="scientific">Streptomyces albiaxialis</name>
    <dbReference type="NCBI Taxonomy" id="329523"/>
    <lineage>
        <taxon>Bacteria</taxon>
        <taxon>Bacillati</taxon>
        <taxon>Actinomycetota</taxon>
        <taxon>Actinomycetes</taxon>
        <taxon>Kitasatosporales</taxon>
        <taxon>Streptomycetaceae</taxon>
        <taxon>Streptomyces</taxon>
    </lineage>
</organism>
<feature type="domain" description="N-acetyltransferase" evidence="1">
    <location>
        <begin position="90"/>
        <end position="214"/>
    </location>
</feature>
<dbReference type="PROSITE" id="PS51186">
    <property type="entry name" value="GNAT"/>
    <property type="match status" value="1"/>
</dbReference>
<gene>
    <name evidence="2" type="ORF">GCM10009801_15230</name>
</gene>
<dbReference type="InterPro" id="IPR000182">
    <property type="entry name" value="GNAT_dom"/>
</dbReference>
<evidence type="ECO:0000259" key="1">
    <source>
        <dbReference type="PROSITE" id="PS51186"/>
    </source>
</evidence>
<dbReference type="InterPro" id="IPR016181">
    <property type="entry name" value="Acyl_CoA_acyltransferase"/>
</dbReference>
<protein>
    <submittedName>
        <fullName evidence="2">GNAT family N-acetyltransferase</fullName>
    </submittedName>
</protein>